<protein>
    <recommendedName>
        <fullName evidence="7">Protein kinase domain-containing protein</fullName>
    </recommendedName>
</protein>
<keyword evidence="3" id="KW-0418">Kinase</keyword>
<evidence type="ECO:0000256" key="3">
    <source>
        <dbReference type="ARBA" id="ARBA00022777"/>
    </source>
</evidence>
<keyword evidence="9" id="KW-1185">Reference proteome</keyword>
<dbReference type="Proteomes" id="UP000224567">
    <property type="component" value="Unassembled WGS sequence"/>
</dbReference>
<dbReference type="PROSITE" id="PS00108">
    <property type="entry name" value="PROTEIN_KINASE_ST"/>
    <property type="match status" value="1"/>
</dbReference>
<keyword evidence="2 5" id="KW-0547">Nucleotide-binding</keyword>
<dbReference type="InterPro" id="IPR011009">
    <property type="entry name" value="Kinase-like_dom_sf"/>
</dbReference>
<dbReference type="EMBL" id="MLFT02000005">
    <property type="protein sequence ID" value="PHT47463.1"/>
    <property type="molecule type" value="Genomic_DNA"/>
</dbReference>
<dbReference type="PANTHER" id="PTHR48011:SF56">
    <property type="entry name" value="PROTEIN KINASE DOMAIN-CONTAINING PROTEIN"/>
    <property type="match status" value="1"/>
</dbReference>
<evidence type="ECO:0000256" key="2">
    <source>
        <dbReference type="ARBA" id="ARBA00022741"/>
    </source>
</evidence>
<dbReference type="CDD" id="cd06606">
    <property type="entry name" value="STKc_MAPKKK"/>
    <property type="match status" value="1"/>
</dbReference>
<evidence type="ECO:0000313" key="9">
    <source>
        <dbReference type="Proteomes" id="UP000224567"/>
    </source>
</evidence>
<dbReference type="OrthoDB" id="8693905at2759"/>
<gene>
    <name evidence="8" type="ORF">CQW23_11671</name>
</gene>
<dbReference type="PROSITE" id="PS50011">
    <property type="entry name" value="PROTEIN_KINASE_DOM"/>
    <property type="match status" value="1"/>
</dbReference>
<name>A0A2G2WQD9_CAPBA</name>
<evidence type="ECO:0000256" key="5">
    <source>
        <dbReference type="PROSITE-ProRule" id="PRU10141"/>
    </source>
</evidence>
<dbReference type="InterPro" id="IPR017441">
    <property type="entry name" value="Protein_kinase_ATP_BS"/>
</dbReference>
<dbReference type="GO" id="GO:0007165">
    <property type="term" value="P:signal transduction"/>
    <property type="evidence" value="ECO:0007669"/>
    <property type="project" value="TreeGrafter"/>
</dbReference>
<keyword evidence="1" id="KW-0808">Transferase</keyword>
<proteinExistence type="inferred from homology"/>
<evidence type="ECO:0000256" key="6">
    <source>
        <dbReference type="RuleBase" id="RU000304"/>
    </source>
</evidence>
<comment type="similarity">
    <text evidence="6">Belongs to the protein kinase superfamily.</text>
</comment>
<dbReference type="GO" id="GO:0004674">
    <property type="term" value="F:protein serine/threonine kinase activity"/>
    <property type="evidence" value="ECO:0007669"/>
    <property type="project" value="UniProtKB-KW"/>
</dbReference>
<evidence type="ECO:0000259" key="7">
    <source>
        <dbReference type="PROSITE" id="PS50011"/>
    </source>
</evidence>
<accession>A0A2G2WQD9</accession>
<dbReference type="PANTHER" id="PTHR48011">
    <property type="entry name" value="CCR4-NOT TRANSCRIPTIONAL COMPLEX SUBUNIT CAF120-RELATED"/>
    <property type="match status" value="1"/>
</dbReference>
<feature type="domain" description="Protein kinase" evidence="7">
    <location>
        <begin position="16"/>
        <end position="292"/>
    </location>
</feature>
<dbReference type="GO" id="GO:0005524">
    <property type="term" value="F:ATP binding"/>
    <property type="evidence" value="ECO:0007669"/>
    <property type="project" value="UniProtKB-UniRule"/>
</dbReference>
<reference evidence="9" key="2">
    <citation type="journal article" date="2017" name="J. Anim. Genet.">
        <title>Multiple reference genome sequences of hot pepper reveal the massive evolution of plant disease resistance genes by retroduplication.</title>
        <authorList>
            <person name="Kim S."/>
            <person name="Park J."/>
            <person name="Yeom S.-I."/>
            <person name="Kim Y.-M."/>
            <person name="Seo E."/>
            <person name="Kim K.-T."/>
            <person name="Kim M.-S."/>
            <person name="Lee J.M."/>
            <person name="Cheong K."/>
            <person name="Shin H.-S."/>
            <person name="Kim S.-B."/>
            <person name="Han K."/>
            <person name="Lee J."/>
            <person name="Park M."/>
            <person name="Lee H.-A."/>
            <person name="Lee H.-Y."/>
            <person name="Lee Y."/>
            <person name="Oh S."/>
            <person name="Lee J.H."/>
            <person name="Choi E."/>
            <person name="Choi E."/>
            <person name="Lee S.E."/>
            <person name="Jeon J."/>
            <person name="Kim H."/>
            <person name="Choi G."/>
            <person name="Song H."/>
            <person name="Lee J."/>
            <person name="Lee S.-C."/>
            <person name="Kwon J.-K."/>
            <person name="Lee H.-Y."/>
            <person name="Koo N."/>
            <person name="Hong Y."/>
            <person name="Kim R.W."/>
            <person name="Kang W.-H."/>
            <person name="Huh J.H."/>
            <person name="Kang B.-C."/>
            <person name="Yang T.-J."/>
            <person name="Lee Y.-H."/>
            <person name="Bennetzen J.L."/>
            <person name="Choi D."/>
        </authorList>
    </citation>
    <scope>NUCLEOTIDE SEQUENCE [LARGE SCALE GENOMIC DNA]</scope>
    <source>
        <strain evidence="9">cv. PBC81</strain>
    </source>
</reference>
<comment type="caution">
    <text evidence="8">The sequence shown here is derived from an EMBL/GenBank/DDBJ whole genome shotgun (WGS) entry which is preliminary data.</text>
</comment>
<dbReference type="AlphaFoldDB" id="A0A2G2WQD9"/>
<sequence>MEMQKEGEKFGDGVAWYRGAMVGKGSFGCVYLATLKNPRLNYSYFPAVMAVKSAEVSVSGSIQKEREVLSNIKGCPYIIRCYGDEITTGENGAMVYNLLLEYGSGGTLADRINKSGSENGLSEFEVRHHTRSMLRGLLYIHTIGYVHCDMKPDNVLLVANSSKGSTEFKAKIADLGLAKRENQSKKRRLEPYWRGTPMYLSPEAVADNVQECPADIWALGCIVLEMLTGKPPWDKEEDMEAEDVLRKIRGGHELPKIPGNLSKEAKDFLKGCFVRNPRYRWTAEMLLTHPFVDGLSDDEGVEQPLEVEDISIVDSILLVTESADEFTYCSEDWSYASEDDSLGYWSEEAYEDIEDEMTSYFAEEGLFKVEKSIAVISSTIDGGSDHIIDPSVEVWKKTVIPEVASEAKEACKPGNEKLFMKPTLMMLMKR</sequence>
<keyword evidence="6" id="KW-0723">Serine/threonine-protein kinase</keyword>
<dbReference type="SMART" id="SM00220">
    <property type="entry name" value="S_TKc"/>
    <property type="match status" value="1"/>
</dbReference>
<dbReference type="SUPFAM" id="SSF56112">
    <property type="entry name" value="Protein kinase-like (PK-like)"/>
    <property type="match status" value="1"/>
</dbReference>
<dbReference type="InterPro" id="IPR000719">
    <property type="entry name" value="Prot_kinase_dom"/>
</dbReference>
<dbReference type="InterPro" id="IPR052751">
    <property type="entry name" value="Plant_MAPKKK"/>
</dbReference>
<keyword evidence="4 5" id="KW-0067">ATP-binding</keyword>
<evidence type="ECO:0000313" key="8">
    <source>
        <dbReference type="EMBL" id="PHT47463.1"/>
    </source>
</evidence>
<dbReference type="PROSITE" id="PS00107">
    <property type="entry name" value="PROTEIN_KINASE_ATP"/>
    <property type="match status" value="1"/>
</dbReference>
<evidence type="ECO:0000256" key="1">
    <source>
        <dbReference type="ARBA" id="ARBA00022679"/>
    </source>
</evidence>
<reference evidence="8 9" key="1">
    <citation type="journal article" date="2017" name="Genome Biol.">
        <title>New reference genome sequences of hot pepper reveal the massive evolution of plant disease-resistance genes by retroduplication.</title>
        <authorList>
            <person name="Kim S."/>
            <person name="Park J."/>
            <person name="Yeom S.I."/>
            <person name="Kim Y.M."/>
            <person name="Seo E."/>
            <person name="Kim K.T."/>
            <person name="Kim M.S."/>
            <person name="Lee J.M."/>
            <person name="Cheong K."/>
            <person name="Shin H.S."/>
            <person name="Kim S.B."/>
            <person name="Han K."/>
            <person name="Lee J."/>
            <person name="Park M."/>
            <person name="Lee H.A."/>
            <person name="Lee H.Y."/>
            <person name="Lee Y."/>
            <person name="Oh S."/>
            <person name="Lee J.H."/>
            <person name="Choi E."/>
            <person name="Choi E."/>
            <person name="Lee S.E."/>
            <person name="Jeon J."/>
            <person name="Kim H."/>
            <person name="Choi G."/>
            <person name="Song H."/>
            <person name="Lee J."/>
            <person name="Lee S.C."/>
            <person name="Kwon J.K."/>
            <person name="Lee H.Y."/>
            <person name="Koo N."/>
            <person name="Hong Y."/>
            <person name="Kim R.W."/>
            <person name="Kang W.H."/>
            <person name="Huh J.H."/>
            <person name="Kang B.C."/>
            <person name="Yang T.J."/>
            <person name="Lee Y.H."/>
            <person name="Bennetzen J.L."/>
            <person name="Choi D."/>
        </authorList>
    </citation>
    <scope>NUCLEOTIDE SEQUENCE [LARGE SCALE GENOMIC DNA]</scope>
    <source>
        <strain evidence="9">cv. PBC81</strain>
    </source>
</reference>
<dbReference type="Pfam" id="PF00069">
    <property type="entry name" value="Pkinase"/>
    <property type="match status" value="1"/>
</dbReference>
<organism evidence="8 9">
    <name type="scientific">Capsicum baccatum</name>
    <name type="common">Peruvian pepper</name>
    <dbReference type="NCBI Taxonomy" id="33114"/>
    <lineage>
        <taxon>Eukaryota</taxon>
        <taxon>Viridiplantae</taxon>
        <taxon>Streptophyta</taxon>
        <taxon>Embryophyta</taxon>
        <taxon>Tracheophyta</taxon>
        <taxon>Spermatophyta</taxon>
        <taxon>Magnoliopsida</taxon>
        <taxon>eudicotyledons</taxon>
        <taxon>Gunneridae</taxon>
        <taxon>Pentapetalae</taxon>
        <taxon>asterids</taxon>
        <taxon>lamiids</taxon>
        <taxon>Solanales</taxon>
        <taxon>Solanaceae</taxon>
        <taxon>Solanoideae</taxon>
        <taxon>Capsiceae</taxon>
        <taxon>Capsicum</taxon>
    </lineage>
</organism>
<dbReference type="STRING" id="33114.A0A2G2WQD9"/>
<evidence type="ECO:0000256" key="4">
    <source>
        <dbReference type="ARBA" id="ARBA00022840"/>
    </source>
</evidence>
<feature type="binding site" evidence="5">
    <location>
        <position position="52"/>
    </location>
    <ligand>
        <name>ATP</name>
        <dbReference type="ChEBI" id="CHEBI:30616"/>
    </ligand>
</feature>
<dbReference type="Gene3D" id="1.10.510.10">
    <property type="entry name" value="Transferase(Phosphotransferase) domain 1"/>
    <property type="match status" value="1"/>
</dbReference>
<dbReference type="InterPro" id="IPR008271">
    <property type="entry name" value="Ser/Thr_kinase_AS"/>
</dbReference>